<dbReference type="Proteomes" id="UP001215598">
    <property type="component" value="Unassembled WGS sequence"/>
</dbReference>
<name>A0AAD7HUU4_9AGAR</name>
<gene>
    <name evidence="1" type="ORF">B0H16DRAFT_1734526</name>
</gene>
<protein>
    <submittedName>
        <fullName evidence="1">Uncharacterized protein</fullName>
    </submittedName>
</protein>
<reference evidence="1" key="1">
    <citation type="submission" date="2023-03" db="EMBL/GenBank/DDBJ databases">
        <title>Massive genome expansion in bonnet fungi (Mycena s.s.) driven by repeated elements and novel gene families across ecological guilds.</title>
        <authorList>
            <consortium name="Lawrence Berkeley National Laboratory"/>
            <person name="Harder C.B."/>
            <person name="Miyauchi S."/>
            <person name="Viragh M."/>
            <person name="Kuo A."/>
            <person name="Thoen E."/>
            <person name="Andreopoulos B."/>
            <person name="Lu D."/>
            <person name="Skrede I."/>
            <person name="Drula E."/>
            <person name="Henrissat B."/>
            <person name="Morin E."/>
            <person name="Kohler A."/>
            <person name="Barry K."/>
            <person name="LaButti K."/>
            <person name="Morin E."/>
            <person name="Salamov A."/>
            <person name="Lipzen A."/>
            <person name="Mereny Z."/>
            <person name="Hegedus B."/>
            <person name="Baldrian P."/>
            <person name="Stursova M."/>
            <person name="Weitz H."/>
            <person name="Taylor A."/>
            <person name="Grigoriev I.V."/>
            <person name="Nagy L.G."/>
            <person name="Martin F."/>
            <person name="Kauserud H."/>
        </authorList>
    </citation>
    <scope>NUCLEOTIDE SEQUENCE</scope>
    <source>
        <strain evidence="1">CBHHK182m</strain>
    </source>
</reference>
<accession>A0AAD7HUU4</accession>
<proteinExistence type="predicted"/>
<organism evidence="1 2">
    <name type="scientific">Mycena metata</name>
    <dbReference type="NCBI Taxonomy" id="1033252"/>
    <lineage>
        <taxon>Eukaryota</taxon>
        <taxon>Fungi</taxon>
        <taxon>Dikarya</taxon>
        <taxon>Basidiomycota</taxon>
        <taxon>Agaricomycotina</taxon>
        <taxon>Agaricomycetes</taxon>
        <taxon>Agaricomycetidae</taxon>
        <taxon>Agaricales</taxon>
        <taxon>Marasmiineae</taxon>
        <taxon>Mycenaceae</taxon>
        <taxon>Mycena</taxon>
    </lineage>
</organism>
<dbReference type="EMBL" id="JARKIB010000170">
    <property type="protein sequence ID" value="KAJ7728755.1"/>
    <property type="molecule type" value="Genomic_DNA"/>
</dbReference>
<sequence length="90" mass="10372">MRPVTAFCASRFFVYAFPVSACRPDGLTYGLFHFLSVARVSAFLLASRLPCFPPTFSSFDWWLTPELYLRRPPAYDPEWRLDGFLKQAQG</sequence>
<evidence type="ECO:0000313" key="1">
    <source>
        <dbReference type="EMBL" id="KAJ7728755.1"/>
    </source>
</evidence>
<comment type="caution">
    <text evidence="1">The sequence shown here is derived from an EMBL/GenBank/DDBJ whole genome shotgun (WGS) entry which is preliminary data.</text>
</comment>
<evidence type="ECO:0000313" key="2">
    <source>
        <dbReference type="Proteomes" id="UP001215598"/>
    </source>
</evidence>
<dbReference type="AlphaFoldDB" id="A0AAD7HUU4"/>
<keyword evidence="2" id="KW-1185">Reference proteome</keyword>